<dbReference type="Proteomes" id="UP001611397">
    <property type="component" value="Unassembled WGS sequence"/>
</dbReference>
<evidence type="ECO:0000256" key="1">
    <source>
        <dbReference type="SAM" id="MobiDB-lite"/>
    </source>
</evidence>
<comment type="caution">
    <text evidence="2">The sequence shown here is derived from an EMBL/GenBank/DDBJ whole genome shotgun (WGS) entry which is preliminary data.</text>
</comment>
<protein>
    <submittedName>
        <fullName evidence="2">Uncharacterized protein</fullName>
    </submittedName>
</protein>
<feature type="compositionally biased region" description="Low complexity" evidence="1">
    <location>
        <begin position="115"/>
        <end position="134"/>
    </location>
</feature>
<feature type="region of interest" description="Disordered" evidence="1">
    <location>
        <begin position="1"/>
        <end position="160"/>
    </location>
</feature>
<sequence>MSSALRRTVSVPSARGRAQGTSRKTSSMRACTTSRSSTGPFRSAHRRRRNAWARSSALEPDDACSPPRRWRVPSTRPTKTKTTEKSSPCSRSAVSTPVSRSITGLHTPAGSSPVAACSSRQASWRASASSACRPAAPPSSPSRRTSPTIGPPPPARLVPA</sequence>
<name>A0ABW7V8V8_STROI</name>
<evidence type="ECO:0000313" key="2">
    <source>
        <dbReference type="EMBL" id="MFI2156603.1"/>
    </source>
</evidence>
<keyword evidence="3" id="KW-1185">Reference proteome</keyword>
<reference evidence="2 3" key="1">
    <citation type="submission" date="2024-10" db="EMBL/GenBank/DDBJ databases">
        <title>The Natural Products Discovery Center: Release of the First 8490 Sequenced Strains for Exploring Actinobacteria Biosynthetic Diversity.</title>
        <authorList>
            <person name="Kalkreuter E."/>
            <person name="Kautsar S.A."/>
            <person name="Yang D."/>
            <person name="Bader C.D."/>
            <person name="Teijaro C.N."/>
            <person name="Fluegel L."/>
            <person name="Davis C.M."/>
            <person name="Simpson J.R."/>
            <person name="Lauterbach L."/>
            <person name="Steele A.D."/>
            <person name="Gui C."/>
            <person name="Meng S."/>
            <person name="Li G."/>
            <person name="Viehrig K."/>
            <person name="Ye F."/>
            <person name="Su P."/>
            <person name="Kiefer A.F."/>
            <person name="Nichols A."/>
            <person name="Cepeda A.J."/>
            <person name="Yan W."/>
            <person name="Fan B."/>
            <person name="Jiang Y."/>
            <person name="Adhikari A."/>
            <person name="Zheng C.-J."/>
            <person name="Schuster L."/>
            <person name="Cowan T.M."/>
            <person name="Smanski M.J."/>
            <person name="Chevrette M.G."/>
            <person name="De Carvalho L.P.S."/>
            <person name="Shen B."/>
        </authorList>
    </citation>
    <scope>NUCLEOTIDE SEQUENCE [LARGE SCALE GENOMIC DNA]</scope>
    <source>
        <strain evidence="2 3">NPDC020295</strain>
    </source>
</reference>
<dbReference type="EMBL" id="JBIRWM010000005">
    <property type="protein sequence ID" value="MFI2156603.1"/>
    <property type="molecule type" value="Genomic_DNA"/>
</dbReference>
<dbReference type="RefSeq" id="WP_398780493.1">
    <property type="nucleotide sequence ID" value="NZ_JBIRUT010000009.1"/>
</dbReference>
<organism evidence="2 3">
    <name type="scientific">Streptomyces olivaceoviridis</name>
    <name type="common">Streptomyces corchorusii</name>
    <dbReference type="NCBI Taxonomy" id="1921"/>
    <lineage>
        <taxon>Bacteria</taxon>
        <taxon>Bacillati</taxon>
        <taxon>Actinomycetota</taxon>
        <taxon>Actinomycetes</taxon>
        <taxon>Kitasatosporales</taxon>
        <taxon>Streptomycetaceae</taxon>
        <taxon>Streptomyces</taxon>
    </lineage>
</organism>
<feature type="compositionally biased region" description="Polar residues" evidence="1">
    <location>
        <begin position="89"/>
        <end position="104"/>
    </location>
</feature>
<evidence type="ECO:0000313" key="3">
    <source>
        <dbReference type="Proteomes" id="UP001611397"/>
    </source>
</evidence>
<feature type="compositionally biased region" description="Pro residues" evidence="1">
    <location>
        <begin position="149"/>
        <end position="160"/>
    </location>
</feature>
<accession>A0ABW7V8V8</accession>
<gene>
    <name evidence="2" type="ORF">ACH49L_13035</name>
</gene>
<feature type="compositionally biased region" description="Polar residues" evidence="1">
    <location>
        <begin position="19"/>
        <end position="40"/>
    </location>
</feature>
<proteinExistence type="predicted"/>